<evidence type="ECO:0000256" key="11">
    <source>
        <dbReference type="ARBA" id="ARBA00023204"/>
    </source>
</evidence>
<keyword evidence="14" id="KW-1185">Reference proteome</keyword>
<dbReference type="EMBL" id="JAENIK010000013">
    <property type="protein sequence ID" value="MBK1818143.1"/>
    <property type="molecule type" value="Genomic_DNA"/>
</dbReference>
<dbReference type="SMART" id="SM00986">
    <property type="entry name" value="UDG"/>
    <property type="match status" value="1"/>
</dbReference>
<dbReference type="InterPro" id="IPR051536">
    <property type="entry name" value="UDG_Type-4/5"/>
</dbReference>
<dbReference type="Proteomes" id="UP000600139">
    <property type="component" value="Unassembled WGS sequence"/>
</dbReference>
<dbReference type="NCBIfam" id="TIGR00758">
    <property type="entry name" value="UDG_fam4"/>
    <property type="match status" value="1"/>
</dbReference>
<evidence type="ECO:0000313" key="13">
    <source>
        <dbReference type="EMBL" id="MBK1818143.1"/>
    </source>
</evidence>
<dbReference type="PANTHER" id="PTHR33693">
    <property type="entry name" value="TYPE-5 URACIL-DNA GLYCOSYLASE"/>
    <property type="match status" value="1"/>
</dbReference>
<dbReference type="InterPro" id="IPR036895">
    <property type="entry name" value="Uracil-DNA_glycosylase-like_sf"/>
</dbReference>
<evidence type="ECO:0000313" key="14">
    <source>
        <dbReference type="Proteomes" id="UP000600139"/>
    </source>
</evidence>
<dbReference type="GO" id="GO:0046872">
    <property type="term" value="F:metal ion binding"/>
    <property type="evidence" value="ECO:0007669"/>
    <property type="project" value="UniProtKB-KW"/>
</dbReference>
<comment type="catalytic activity">
    <reaction evidence="1">
        <text>Hydrolyzes single-stranded DNA or mismatched double-stranded DNA and polynucleotides, releasing free uracil.</text>
        <dbReference type="EC" id="3.2.2.27"/>
    </reaction>
</comment>
<evidence type="ECO:0000256" key="5">
    <source>
        <dbReference type="ARBA" id="ARBA00022485"/>
    </source>
</evidence>
<dbReference type="Pfam" id="PF03167">
    <property type="entry name" value="UDG"/>
    <property type="match status" value="1"/>
</dbReference>
<comment type="caution">
    <text evidence="13">The sequence shown here is derived from an EMBL/GenBank/DDBJ whole genome shotgun (WGS) entry which is preliminary data.</text>
</comment>
<reference evidence="13" key="1">
    <citation type="submission" date="2021-01" db="EMBL/GenBank/DDBJ databases">
        <title>Modified the classification status of verrucomicrobia.</title>
        <authorList>
            <person name="Feng X."/>
        </authorList>
    </citation>
    <scope>NUCLEOTIDE SEQUENCE</scope>
    <source>
        <strain evidence="13">JCM 18052</strain>
    </source>
</reference>
<dbReference type="GO" id="GO:0006281">
    <property type="term" value="P:DNA repair"/>
    <property type="evidence" value="ECO:0007669"/>
    <property type="project" value="UniProtKB-KW"/>
</dbReference>
<keyword evidence="6" id="KW-0479">Metal-binding</keyword>
<evidence type="ECO:0000256" key="4">
    <source>
        <dbReference type="ARBA" id="ARBA00019403"/>
    </source>
</evidence>
<keyword evidence="5" id="KW-0004">4Fe-4S</keyword>
<dbReference type="PANTHER" id="PTHR33693:SF1">
    <property type="entry name" value="TYPE-4 URACIL-DNA GLYCOSYLASE"/>
    <property type="match status" value="1"/>
</dbReference>
<dbReference type="EC" id="3.2.2.27" evidence="3"/>
<gene>
    <name evidence="13" type="ORF">JIN84_21145</name>
</gene>
<evidence type="ECO:0000256" key="2">
    <source>
        <dbReference type="ARBA" id="ARBA00006521"/>
    </source>
</evidence>
<evidence type="ECO:0000256" key="9">
    <source>
        <dbReference type="ARBA" id="ARBA00023004"/>
    </source>
</evidence>
<evidence type="ECO:0000256" key="6">
    <source>
        <dbReference type="ARBA" id="ARBA00022723"/>
    </source>
</evidence>
<keyword evidence="9" id="KW-0408">Iron</keyword>
<keyword evidence="8" id="KW-0378">Hydrolase</keyword>
<dbReference type="InterPro" id="IPR005273">
    <property type="entry name" value="Ura-DNA_glyco_family4"/>
</dbReference>
<evidence type="ECO:0000259" key="12">
    <source>
        <dbReference type="SMART" id="SM00986"/>
    </source>
</evidence>
<dbReference type="CDD" id="cd10030">
    <property type="entry name" value="UDG-F4_TTUDGA_SPO1dp_like"/>
    <property type="match status" value="1"/>
</dbReference>
<evidence type="ECO:0000256" key="10">
    <source>
        <dbReference type="ARBA" id="ARBA00023014"/>
    </source>
</evidence>
<dbReference type="SMART" id="SM00987">
    <property type="entry name" value="UreE_C"/>
    <property type="match status" value="1"/>
</dbReference>
<accession>A0A934R914</accession>
<name>A0A934R914_9BACT</name>
<sequence>MPVREEPSVANVEKPRIEISLEETKPVVVSTELSITGSTRGEQLASLRLQAENWGPAKALGSLRDTMVFSTGNPEARVMLVGEAPGYQEEREREPFVGPAGQKLNDILKAMGIAREEVYISNIVKFRPATAKQTTNNRKPTPEEMEACMPFVRAEIGIVKPECIIALGGTAAEGLLRLEGSVTSMRGKWHEISGTPLRVTYHPSYLLQSGGSTNVKRQVWEDMLAVMEKLALPISEKQRGYFLPKA</sequence>
<keyword evidence="7" id="KW-0227">DNA damage</keyword>
<evidence type="ECO:0000256" key="7">
    <source>
        <dbReference type="ARBA" id="ARBA00022763"/>
    </source>
</evidence>
<dbReference type="Gene3D" id="3.40.470.10">
    <property type="entry name" value="Uracil-DNA glycosylase-like domain"/>
    <property type="match status" value="1"/>
</dbReference>
<dbReference type="SUPFAM" id="SSF52141">
    <property type="entry name" value="Uracil-DNA glycosylase-like"/>
    <property type="match status" value="1"/>
</dbReference>
<dbReference type="GO" id="GO:0051539">
    <property type="term" value="F:4 iron, 4 sulfur cluster binding"/>
    <property type="evidence" value="ECO:0007669"/>
    <property type="project" value="UniProtKB-KW"/>
</dbReference>
<dbReference type="AlphaFoldDB" id="A0A934R914"/>
<evidence type="ECO:0000256" key="8">
    <source>
        <dbReference type="ARBA" id="ARBA00022801"/>
    </source>
</evidence>
<feature type="domain" description="Uracil-DNA glycosylase-like" evidence="12">
    <location>
        <begin position="69"/>
        <end position="224"/>
    </location>
</feature>
<organism evidence="13 14">
    <name type="scientific">Luteolibacter yonseiensis</name>
    <dbReference type="NCBI Taxonomy" id="1144680"/>
    <lineage>
        <taxon>Bacteria</taxon>
        <taxon>Pseudomonadati</taxon>
        <taxon>Verrucomicrobiota</taxon>
        <taxon>Verrucomicrobiia</taxon>
        <taxon>Verrucomicrobiales</taxon>
        <taxon>Verrucomicrobiaceae</taxon>
        <taxon>Luteolibacter</taxon>
    </lineage>
</organism>
<comment type="similarity">
    <text evidence="2">Belongs to the uracil-DNA glycosylase (UDG) superfamily. Type 4 (UDGa) family.</text>
</comment>
<dbReference type="InterPro" id="IPR005122">
    <property type="entry name" value="Uracil-DNA_glycosylase-like"/>
</dbReference>
<proteinExistence type="inferred from homology"/>
<dbReference type="GO" id="GO:0004844">
    <property type="term" value="F:uracil DNA N-glycosylase activity"/>
    <property type="evidence" value="ECO:0007669"/>
    <property type="project" value="UniProtKB-EC"/>
</dbReference>
<evidence type="ECO:0000256" key="1">
    <source>
        <dbReference type="ARBA" id="ARBA00001400"/>
    </source>
</evidence>
<keyword evidence="10" id="KW-0411">Iron-sulfur</keyword>
<evidence type="ECO:0000256" key="3">
    <source>
        <dbReference type="ARBA" id="ARBA00012030"/>
    </source>
</evidence>
<keyword evidence="11" id="KW-0234">DNA repair</keyword>
<protein>
    <recommendedName>
        <fullName evidence="4">Type-4 uracil-DNA glycosylase</fullName>
        <ecNumber evidence="3">3.2.2.27</ecNumber>
    </recommendedName>
</protein>